<sequence length="87" mass="9904">MDKIKFTFTDSGDVVDFFVLEQTRINGIDYILVTDQEDGDAEAFILKDLSGMEDQEAIYEIVEDEKELEAVAAIFNEILEDISFESI</sequence>
<organism evidence="1 2">
    <name type="scientific">Anaerosacchariphilus polymeriproducens</name>
    <dbReference type="NCBI Taxonomy" id="1812858"/>
    <lineage>
        <taxon>Bacteria</taxon>
        <taxon>Bacillati</taxon>
        <taxon>Bacillota</taxon>
        <taxon>Clostridia</taxon>
        <taxon>Lachnospirales</taxon>
        <taxon>Lachnospiraceae</taxon>
        <taxon>Anaerosacchariphilus</taxon>
    </lineage>
</organism>
<dbReference type="AlphaFoldDB" id="A0A371ASC6"/>
<accession>A0A371ASC6</accession>
<protein>
    <submittedName>
        <fullName evidence="1">DUF1292 domain-containing protein</fullName>
    </submittedName>
</protein>
<dbReference type="RefSeq" id="WP_115482862.1">
    <property type="nucleotide sequence ID" value="NZ_QRCT01000049.1"/>
</dbReference>
<dbReference type="Proteomes" id="UP000255036">
    <property type="component" value="Unassembled WGS sequence"/>
</dbReference>
<dbReference type="EMBL" id="QRCT01000049">
    <property type="protein sequence ID" value="RDU22452.1"/>
    <property type="molecule type" value="Genomic_DNA"/>
</dbReference>
<name>A0A371ASC6_9FIRM</name>
<dbReference type="Pfam" id="PF06949">
    <property type="entry name" value="DUF1292"/>
    <property type="match status" value="1"/>
</dbReference>
<keyword evidence="2" id="KW-1185">Reference proteome</keyword>
<dbReference type="InterPro" id="IPR009711">
    <property type="entry name" value="UPF0473"/>
</dbReference>
<comment type="caution">
    <text evidence="1">The sequence shown here is derived from an EMBL/GenBank/DDBJ whole genome shotgun (WGS) entry which is preliminary data.</text>
</comment>
<reference evidence="1 2" key="1">
    <citation type="submission" date="2018-07" db="EMBL/GenBank/DDBJ databases">
        <title>Anaerosacharophilus polymeroproducens gen. nov. sp. nov., an anaerobic bacterium isolated from salt field.</title>
        <authorList>
            <person name="Kim W."/>
            <person name="Yang S.-H."/>
            <person name="Oh J."/>
            <person name="Lee J.-H."/>
            <person name="Kwon K.K."/>
        </authorList>
    </citation>
    <scope>NUCLEOTIDE SEQUENCE [LARGE SCALE GENOMIC DNA]</scope>
    <source>
        <strain evidence="1 2">MCWD5</strain>
    </source>
</reference>
<dbReference type="OrthoDB" id="1934714at2"/>
<evidence type="ECO:0000313" key="1">
    <source>
        <dbReference type="EMBL" id="RDU22452.1"/>
    </source>
</evidence>
<evidence type="ECO:0000313" key="2">
    <source>
        <dbReference type="Proteomes" id="UP000255036"/>
    </source>
</evidence>
<gene>
    <name evidence="1" type="ORF">DWV06_14265</name>
</gene>
<proteinExistence type="predicted"/>